<name>A0ABY7ENQ3_MYAAR</name>
<keyword evidence="2" id="KW-0472">Membrane</keyword>
<dbReference type="PANTHER" id="PTHR45702:SF2">
    <property type="entry name" value="KUZBANIAN, ISOFORM A"/>
    <property type="match status" value="1"/>
</dbReference>
<dbReference type="Gene3D" id="3.40.390.10">
    <property type="entry name" value="Collagenase (Catalytic Domain)"/>
    <property type="match status" value="1"/>
</dbReference>
<dbReference type="InterPro" id="IPR001762">
    <property type="entry name" value="Disintegrin_dom"/>
</dbReference>
<evidence type="ECO:0000313" key="6">
    <source>
        <dbReference type="Proteomes" id="UP001164746"/>
    </source>
</evidence>
<accession>A0ABY7ENQ3</accession>
<reference evidence="5" key="1">
    <citation type="submission" date="2022-11" db="EMBL/GenBank/DDBJ databases">
        <title>Centuries of genome instability and evolution in soft-shell clam transmissible cancer (bioRxiv).</title>
        <authorList>
            <person name="Hart S.F.M."/>
            <person name="Yonemitsu M.A."/>
            <person name="Giersch R.M."/>
            <person name="Beal B.F."/>
            <person name="Arriagada G."/>
            <person name="Davis B.W."/>
            <person name="Ostrander E.A."/>
            <person name="Goff S.P."/>
            <person name="Metzger M.J."/>
        </authorList>
    </citation>
    <scope>NUCLEOTIDE SEQUENCE</scope>
    <source>
        <strain evidence="5">MELC-2E11</strain>
        <tissue evidence="5">Siphon/mantle</tissue>
    </source>
</reference>
<evidence type="ECO:0000259" key="4">
    <source>
        <dbReference type="PROSITE" id="PS50215"/>
    </source>
</evidence>
<evidence type="ECO:0000256" key="2">
    <source>
        <dbReference type="SAM" id="Phobius"/>
    </source>
</evidence>
<evidence type="ECO:0000256" key="1">
    <source>
        <dbReference type="PROSITE-ProRule" id="PRU00276"/>
    </source>
</evidence>
<dbReference type="InterPro" id="IPR001590">
    <property type="entry name" value="Peptidase_M12B"/>
</dbReference>
<evidence type="ECO:0000259" key="3">
    <source>
        <dbReference type="PROSITE" id="PS50214"/>
    </source>
</evidence>
<feature type="transmembrane region" description="Helical" evidence="2">
    <location>
        <begin position="243"/>
        <end position="267"/>
    </location>
</feature>
<evidence type="ECO:0000313" key="5">
    <source>
        <dbReference type="EMBL" id="WAR11475.1"/>
    </source>
</evidence>
<dbReference type="PROSITE" id="PS50214">
    <property type="entry name" value="DISINTEGRIN_2"/>
    <property type="match status" value="1"/>
</dbReference>
<sequence>NFTIHAKPSHLFSSTFKLRAVHADGSKEEVHPKCGAIHPEVELGDDDDEDEIEVAFNQHSSGESQRAKRAVGEKTCQVAAIADYRFYEHMGRSSIFKTANYIFGHNLGSEHDPDTDDCAPSSIFGDGKYLMWTSSVTGEDPNNHKFSSCSINRMNEVLSTKSSCFVVARGEQLCGNGRMDAGEECDGGFLGMVNQDTCCASDCTLRPGAFCSGSCQSGSCSGYCEYRGKISCVCDSVESFKTNMVACVTCFSLILYVPICIIIWCVVHF</sequence>
<protein>
    <submittedName>
        <fullName evidence="5">ADA17-like protein</fullName>
    </submittedName>
</protein>
<keyword evidence="2" id="KW-1133">Transmembrane helix</keyword>
<organism evidence="5 6">
    <name type="scientific">Mya arenaria</name>
    <name type="common">Soft-shell clam</name>
    <dbReference type="NCBI Taxonomy" id="6604"/>
    <lineage>
        <taxon>Eukaryota</taxon>
        <taxon>Metazoa</taxon>
        <taxon>Spiralia</taxon>
        <taxon>Lophotrochozoa</taxon>
        <taxon>Mollusca</taxon>
        <taxon>Bivalvia</taxon>
        <taxon>Autobranchia</taxon>
        <taxon>Heteroconchia</taxon>
        <taxon>Euheterodonta</taxon>
        <taxon>Imparidentia</taxon>
        <taxon>Neoheterodontei</taxon>
        <taxon>Myida</taxon>
        <taxon>Myoidea</taxon>
        <taxon>Myidae</taxon>
        <taxon>Mya</taxon>
    </lineage>
</organism>
<dbReference type="PROSITE" id="PS50215">
    <property type="entry name" value="ADAM_MEPRO"/>
    <property type="match status" value="1"/>
</dbReference>
<dbReference type="InterPro" id="IPR036436">
    <property type="entry name" value="Disintegrin_dom_sf"/>
</dbReference>
<dbReference type="EMBL" id="CP111019">
    <property type="protein sequence ID" value="WAR11475.1"/>
    <property type="molecule type" value="Genomic_DNA"/>
</dbReference>
<feature type="domain" description="Peptidase M12B" evidence="4">
    <location>
        <begin position="103"/>
        <end position="170"/>
    </location>
</feature>
<dbReference type="Pfam" id="PF13574">
    <property type="entry name" value="Reprolysin_2"/>
    <property type="match status" value="1"/>
</dbReference>
<dbReference type="Gene3D" id="4.10.70.10">
    <property type="entry name" value="Disintegrin domain"/>
    <property type="match status" value="1"/>
</dbReference>
<feature type="non-terminal residue" evidence="5">
    <location>
        <position position="269"/>
    </location>
</feature>
<dbReference type="PANTHER" id="PTHR45702">
    <property type="entry name" value="ADAM10/ADAM17 METALLOPEPTIDASE FAMILY MEMBER"/>
    <property type="match status" value="1"/>
</dbReference>
<dbReference type="Proteomes" id="UP001164746">
    <property type="component" value="Chromosome 8"/>
</dbReference>
<dbReference type="SUPFAM" id="SSF55486">
    <property type="entry name" value="Metalloproteases ('zincins'), catalytic domain"/>
    <property type="match status" value="1"/>
</dbReference>
<gene>
    <name evidence="5" type="ORF">MAR_025655</name>
</gene>
<dbReference type="InterPro" id="IPR051489">
    <property type="entry name" value="ADAM_Metalloproteinase"/>
</dbReference>
<feature type="domain" description="Disintegrin" evidence="3">
    <location>
        <begin position="171"/>
        <end position="227"/>
    </location>
</feature>
<proteinExistence type="predicted"/>
<dbReference type="InterPro" id="IPR024079">
    <property type="entry name" value="MetalloPept_cat_dom_sf"/>
</dbReference>
<keyword evidence="6" id="KW-1185">Reference proteome</keyword>
<comment type="caution">
    <text evidence="1">Lacks conserved residue(s) required for the propagation of feature annotation.</text>
</comment>
<keyword evidence="2" id="KW-0812">Transmembrane</keyword>